<organism evidence="5 6">
    <name type="scientific">Corynebacterium macclintockiae</name>
    <dbReference type="NCBI Taxonomy" id="2913501"/>
    <lineage>
        <taxon>Bacteria</taxon>
        <taxon>Bacillati</taxon>
        <taxon>Actinomycetota</taxon>
        <taxon>Actinomycetes</taxon>
        <taxon>Mycobacteriales</taxon>
        <taxon>Corynebacteriaceae</taxon>
        <taxon>Corynebacterium</taxon>
    </lineage>
</organism>
<protein>
    <recommendedName>
        <fullName evidence="4">DIP2116-like N-terminal domain-containing protein</fullName>
    </recommendedName>
</protein>
<sequence length="318" mass="33114">MKSLRINRGFAAGAAAVSLLFTATGVAAPSLLPQAAAEAKNHNLDLKCSYTAPLIGTKEAGTTGTVTVDMPNEAEAGADIPVKVTIGESKITSLAFSAVSSVKATSSTARLQVSPNAELVGNPAGVSLSNGVLTVSNVLSASKTSSKEITVSAKPAEFSLRSKDGQKVTVSAPSDIIEVTMDTSFGVVPTKCTTTAVQLNETNIKAAPKPEDPKPEDPKPEDPKPADPKPEDPKPADPKPADPKPEDPKPEDPKPEDPKDPESSASGSSKEGILSFFQKIFGIDKSDEAKETQKTFWLSLFGAGVLGVLISCVMKFFH</sequence>
<feature type="chain" id="PRO_5040997166" description="DIP2116-like N-terminal domain-containing protein" evidence="3">
    <location>
        <begin position="28"/>
        <end position="318"/>
    </location>
</feature>
<dbReference type="InterPro" id="IPR054313">
    <property type="entry name" value="DIP2116-like_N"/>
</dbReference>
<evidence type="ECO:0000259" key="4">
    <source>
        <dbReference type="Pfam" id="PF22089"/>
    </source>
</evidence>
<dbReference type="Proteomes" id="UP001146505">
    <property type="component" value="Unassembled WGS sequence"/>
</dbReference>
<dbReference type="RefSeq" id="WP_269954765.1">
    <property type="nucleotide sequence ID" value="NZ_JAKMUV010000003.1"/>
</dbReference>
<evidence type="ECO:0000256" key="3">
    <source>
        <dbReference type="SAM" id="SignalP"/>
    </source>
</evidence>
<dbReference type="EMBL" id="JAKMUV010000003">
    <property type="protein sequence ID" value="MCZ9304758.1"/>
    <property type="molecule type" value="Genomic_DNA"/>
</dbReference>
<dbReference type="GeneID" id="301812755"/>
<dbReference type="AlphaFoldDB" id="A0A9X3RT29"/>
<gene>
    <name evidence="5" type="ORF">L8U58_04295</name>
</gene>
<keyword evidence="2" id="KW-0472">Membrane</keyword>
<feature type="region of interest" description="Disordered" evidence="1">
    <location>
        <begin position="199"/>
        <end position="271"/>
    </location>
</feature>
<keyword evidence="2" id="KW-0812">Transmembrane</keyword>
<feature type="transmembrane region" description="Helical" evidence="2">
    <location>
        <begin position="296"/>
        <end position="317"/>
    </location>
</feature>
<evidence type="ECO:0000313" key="6">
    <source>
        <dbReference type="Proteomes" id="UP001146505"/>
    </source>
</evidence>
<evidence type="ECO:0000256" key="1">
    <source>
        <dbReference type="SAM" id="MobiDB-lite"/>
    </source>
</evidence>
<feature type="signal peptide" evidence="3">
    <location>
        <begin position="1"/>
        <end position="27"/>
    </location>
</feature>
<name>A0A9X3RT29_9CORY</name>
<comment type="caution">
    <text evidence="5">The sequence shown here is derived from an EMBL/GenBank/DDBJ whole genome shotgun (WGS) entry which is preliminary data.</text>
</comment>
<keyword evidence="6" id="KW-1185">Reference proteome</keyword>
<reference evidence="5" key="1">
    <citation type="submission" date="2022-02" db="EMBL/GenBank/DDBJ databases">
        <title>Corynebacterium sp. from urogenital microbiome.</title>
        <authorList>
            <person name="Cappelli E.A."/>
            <person name="Ribeiro T.G."/>
            <person name="Peixe L."/>
        </authorList>
    </citation>
    <scope>NUCLEOTIDE SEQUENCE</scope>
    <source>
        <strain evidence="5">C9Ua_112</strain>
    </source>
</reference>
<keyword evidence="3" id="KW-0732">Signal</keyword>
<evidence type="ECO:0000256" key="2">
    <source>
        <dbReference type="SAM" id="Phobius"/>
    </source>
</evidence>
<feature type="domain" description="DIP2116-like N-terminal" evidence="4">
    <location>
        <begin position="45"/>
        <end position="196"/>
    </location>
</feature>
<dbReference type="Pfam" id="PF22089">
    <property type="entry name" value="DIP2116-like_N"/>
    <property type="match status" value="1"/>
</dbReference>
<keyword evidence="2" id="KW-1133">Transmembrane helix</keyword>
<proteinExistence type="predicted"/>
<dbReference type="Gene3D" id="2.60.40.2270">
    <property type="match status" value="1"/>
</dbReference>
<feature type="compositionally biased region" description="Basic and acidic residues" evidence="1">
    <location>
        <begin position="208"/>
        <end position="262"/>
    </location>
</feature>
<accession>A0A9X3RT29</accession>
<evidence type="ECO:0000313" key="5">
    <source>
        <dbReference type="EMBL" id="MCZ9304758.1"/>
    </source>
</evidence>